<protein>
    <submittedName>
        <fullName evidence="2">DUF2860 domain-containing protein</fullName>
    </submittedName>
</protein>
<feature type="chain" id="PRO_5015449240" evidence="1">
    <location>
        <begin position="22"/>
        <end position="337"/>
    </location>
</feature>
<keyword evidence="1" id="KW-0732">Signal</keyword>
<proteinExistence type="predicted"/>
<evidence type="ECO:0000256" key="1">
    <source>
        <dbReference type="SAM" id="SignalP"/>
    </source>
</evidence>
<dbReference type="OrthoDB" id="6199337at2"/>
<name>A0A2T3NK45_9GAMM</name>
<dbReference type="RefSeq" id="WP_107296510.1">
    <property type="nucleotide sequence ID" value="NZ_PYMB01000001.1"/>
</dbReference>
<accession>A0A2T3NK45</accession>
<dbReference type="EMBL" id="PYMB01000001">
    <property type="protein sequence ID" value="PSW15891.1"/>
    <property type="molecule type" value="Genomic_DNA"/>
</dbReference>
<dbReference type="SUPFAM" id="SSF56935">
    <property type="entry name" value="Porins"/>
    <property type="match status" value="1"/>
</dbReference>
<dbReference type="InterPro" id="IPR016896">
    <property type="entry name" value="DUF2860"/>
</dbReference>
<feature type="signal peptide" evidence="1">
    <location>
        <begin position="1"/>
        <end position="21"/>
    </location>
</feature>
<evidence type="ECO:0000313" key="2">
    <source>
        <dbReference type="EMBL" id="PSW15891.1"/>
    </source>
</evidence>
<gene>
    <name evidence="2" type="ORF">C9J01_02450</name>
</gene>
<evidence type="ECO:0000313" key="3">
    <source>
        <dbReference type="Proteomes" id="UP000241346"/>
    </source>
</evidence>
<dbReference type="AlphaFoldDB" id="A0A2T3NK45"/>
<organism evidence="2 3">
    <name type="scientific">Photobacterium rosenbergii</name>
    <dbReference type="NCBI Taxonomy" id="294936"/>
    <lineage>
        <taxon>Bacteria</taxon>
        <taxon>Pseudomonadati</taxon>
        <taxon>Pseudomonadota</taxon>
        <taxon>Gammaproteobacteria</taxon>
        <taxon>Vibrionales</taxon>
        <taxon>Vibrionaceae</taxon>
        <taxon>Photobacterium</taxon>
    </lineage>
</organism>
<comment type="caution">
    <text evidence="2">The sequence shown here is derived from an EMBL/GenBank/DDBJ whole genome shotgun (WGS) entry which is preliminary data.</text>
</comment>
<dbReference type="Proteomes" id="UP000241346">
    <property type="component" value="Unassembled WGS sequence"/>
</dbReference>
<sequence length="337" mass="37380">MRLAHYITLSSFFFTPLAANAIDPIPKESGFSGYVNLGAGGVSVKSNELASAGFIDLSEKSINSYGSAKSESSAMMIAAGEISYTFAESGTQIFIGNRLEDYIRFDLSTFAGVRQNLGKAGVMGASVLYTAAETEVWSDPFKTGGAREETGRTANGYRLIWDKIYGTGLELRYSYREIEIDNEQNGQSLNLSDAERTALNRNGDNHKVEARYQFSSEDRRHIVTPEVSYTKHDTQGKAMAWEGYSVGANYIYTKDDWRFVTNVYASKQKADEANPVFGEKADSKLHGVSVNALYSKPFGLKNWTANAGVAWFEDNNDISFYDSQVLMVNAGMLYRFW</sequence>
<dbReference type="PIRSF" id="PIRSF028696">
    <property type="entry name" value="UCP028696"/>
    <property type="match status" value="1"/>
</dbReference>
<reference evidence="2 3" key="1">
    <citation type="submission" date="2018-03" db="EMBL/GenBank/DDBJ databases">
        <title>Whole genome sequencing of Histamine producing bacteria.</title>
        <authorList>
            <person name="Butler K."/>
        </authorList>
    </citation>
    <scope>NUCLEOTIDE SEQUENCE [LARGE SCALE GENOMIC DNA]</scope>
    <source>
        <strain evidence="2 3">DSM 19138</strain>
    </source>
</reference>
<dbReference type="Pfam" id="PF11059">
    <property type="entry name" value="DUF2860"/>
    <property type="match status" value="1"/>
</dbReference>